<dbReference type="EMBL" id="CDOK01000032">
    <property type="protein sequence ID" value="CEN47029.1"/>
    <property type="molecule type" value="Genomic_DNA"/>
</dbReference>
<dbReference type="Pfam" id="PF09112">
    <property type="entry name" value="N-glycanase_N"/>
    <property type="match status" value="1"/>
</dbReference>
<sequence length="169" mass="19028">MKNLLLLTFSLLIVWVNAQNSKTVSIFKDALINFSDKSTAPADVIRLQSGRLLIKKVHVPQYKKGTDVSIEITLRSNGDPWDKSGSCFVFKNEDIINVIQVGQGTKKLPSESGINNDYHGIKATPTYDLPIEVLRFMTPFGVGYFSDEEKNPRIKRSRPVYIPQNGKTR</sequence>
<dbReference type="EC" id="3.5.1.52" evidence="3"/>
<feature type="domain" description="Peptide-N-glycosidase F N-terminal" evidence="2">
    <location>
        <begin position="23"/>
        <end position="167"/>
    </location>
</feature>
<keyword evidence="3" id="KW-0378">Hydrolase</keyword>
<protein>
    <submittedName>
        <fullName evidence="3">N-glycanase</fullName>
        <ecNumber evidence="3">3.5.1.52</ecNumber>
    </submittedName>
</protein>
<dbReference type="InterPro" id="IPR015196">
    <property type="entry name" value="PngaseF_N"/>
</dbReference>
<name>A0A0B7I8K1_9FLAO</name>
<proteinExistence type="predicted"/>
<evidence type="ECO:0000256" key="1">
    <source>
        <dbReference type="SAM" id="SignalP"/>
    </source>
</evidence>
<gene>
    <name evidence="3" type="ORF">CCAN11_1270012</name>
</gene>
<dbReference type="AlphaFoldDB" id="A0A0B7I8K1"/>
<evidence type="ECO:0000313" key="4">
    <source>
        <dbReference type="Proteomes" id="UP000039370"/>
    </source>
</evidence>
<organism evidence="3 4">
    <name type="scientific">Capnocytophaga canimorsus</name>
    <dbReference type="NCBI Taxonomy" id="28188"/>
    <lineage>
        <taxon>Bacteria</taxon>
        <taxon>Pseudomonadati</taxon>
        <taxon>Bacteroidota</taxon>
        <taxon>Flavobacteriia</taxon>
        <taxon>Flavobacteriales</taxon>
        <taxon>Flavobacteriaceae</taxon>
        <taxon>Capnocytophaga</taxon>
    </lineage>
</organism>
<dbReference type="Gene3D" id="2.60.120.1570">
    <property type="entry name" value="Peptide-N-glycosidase F, N-terminal domain"/>
    <property type="match status" value="1"/>
</dbReference>
<evidence type="ECO:0000259" key="2">
    <source>
        <dbReference type="SMART" id="SM01290"/>
    </source>
</evidence>
<dbReference type="Proteomes" id="UP000039370">
    <property type="component" value="Unassembled WGS sequence"/>
</dbReference>
<feature type="signal peptide" evidence="1">
    <location>
        <begin position="1"/>
        <end position="18"/>
    </location>
</feature>
<dbReference type="GO" id="GO:0000224">
    <property type="term" value="F:peptide-N4-(N-acetyl-beta-glucosaminyl)asparagine amidase activity"/>
    <property type="evidence" value="ECO:0007669"/>
    <property type="project" value="UniProtKB-EC"/>
</dbReference>
<keyword evidence="1" id="KW-0732">Signal</keyword>
<evidence type="ECO:0000313" key="3">
    <source>
        <dbReference type="EMBL" id="CEN47029.1"/>
    </source>
</evidence>
<dbReference type="SMART" id="SM01290">
    <property type="entry name" value="N-glycanase_N"/>
    <property type="match status" value="1"/>
</dbReference>
<reference evidence="4" key="1">
    <citation type="submission" date="2015-01" db="EMBL/GenBank/DDBJ databases">
        <authorList>
            <person name="MANFREDI Pablo"/>
        </authorList>
    </citation>
    <scope>NUCLEOTIDE SEQUENCE [LARGE SCALE GENOMIC DNA]</scope>
    <source>
        <strain evidence="4">Cc11</strain>
    </source>
</reference>
<accession>A0A0B7I8K1</accession>
<dbReference type="InterPro" id="IPR043022">
    <property type="entry name" value="PngaseF_N_sf"/>
</dbReference>
<feature type="chain" id="PRO_5002116466" evidence="1">
    <location>
        <begin position="19"/>
        <end position="169"/>
    </location>
</feature>